<dbReference type="Proteomes" id="UP000054481">
    <property type="component" value="Unassembled WGS sequence"/>
</dbReference>
<dbReference type="PANTHER" id="PTHR44942:SF4">
    <property type="entry name" value="METHYLTRANSFERASE TYPE 11 DOMAIN-CONTAINING PROTEIN"/>
    <property type="match status" value="1"/>
</dbReference>
<sequence>MSLHLESPRQADTRREDPHYAFACKVIDWQEYLVYRPFYPSSMWEAWLRYHESHGGGFRAAHDIGAGPGVAALELSKHFSHVFVSDAGELNIAEAKQNLQPSERFTCSQVPAEVSWLGDASVDFACICMALHFMDPDIAIRNAAKAIRPGGTLAICTYSFKLNFPGCRKLQRLWLDVMTVAVRSFMVGEYCIPRAVEGLRRVMIGLDYASIPEELFGHVQRWQISVENEKKPFCFFDDDEFKHAKSNVQAHEQVQQIIDHSWRREVDVDWLRGILASSNLGLTEEQCEMPSWRELQRVIDEEMAGKVIIEWPVAMIMATRKRD</sequence>
<dbReference type="PANTHER" id="PTHR44942">
    <property type="entry name" value="METHYLTRANSF_11 DOMAIN-CONTAINING PROTEIN"/>
    <property type="match status" value="1"/>
</dbReference>
<keyword evidence="2" id="KW-0489">Methyltransferase</keyword>
<name>A0A0F7ZPN4_9HYPO</name>
<dbReference type="GO" id="GO:0008757">
    <property type="term" value="F:S-adenosylmethionine-dependent methyltransferase activity"/>
    <property type="evidence" value="ECO:0007669"/>
    <property type="project" value="InterPro"/>
</dbReference>
<dbReference type="AlphaFoldDB" id="A0A0F7ZPN4"/>
<evidence type="ECO:0000256" key="1">
    <source>
        <dbReference type="ARBA" id="ARBA00008361"/>
    </source>
</evidence>
<comment type="similarity">
    <text evidence="1">Belongs to the methyltransferase superfamily.</text>
</comment>
<dbReference type="InterPro" id="IPR029063">
    <property type="entry name" value="SAM-dependent_MTases_sf"/>
</dbReference>
<keyword evidence="6" id="KW-1185">Reference proteome</keyword>
<dbReference type="InterPro" id="IPR013216">
    <property type="entry name" value="Methyltransf_11"/>
</dbReference>
<dbReference type="Pfam" id="PF08241">
    <property type="entry name" value="Methyltransf_11"/>
    <property type="match status" value="1"/>
</dbReference>
<evidence type="ECO:0000313" key="5">
    <source>
        <dbReference type="EMBL" id="KJZ75805.1"/>
    </source>
</evidence>
<reference evidence="5 6" key="1">
    <citation type="journal article" date="2014" name="Genome Biol. Evol.">
        <title>Comparative genomics and transcriptomics analyses reveal divergent lifestyle features of nematode endoparasitic fungus Hirsutella minnesotensis.</title>
        <authorList>
            <person name="Lai Y."/>
            <person name="Liu K."/>
            <person name="Zhang X."/>
            <person name="Zhang X."/>
            <person name="Li K."/>
            <person name="Wang N."/>
            <person name="Shu C."/>
            <person name="Wu Y."/>
            <person name="Wang C."/>
            <person name="Bushley K.E."/>
            <person name="Xiang M."/>
            <person name="Liu X."/>
        </authorList>
    </citation>
    <scope>NUCLEOTIDE SEQUENCE [LARGE SCALE GENOMIC DNA]</scope>
    <source>
        <strain evidence="5 6">3608</strain>
    </source>
</reference>
<dbReference type="Gene3D" id="3.40.50.150">
    <property type="entry name" value="Vaccinia Virus protein VP39"/>
    <property type="match status" value="1"/>
</dbReference>
<gene>
    <name evidence="5" type="ORF">HIM_04962</name>
</gene>
<feature type="domain" description="Methyltransferase type 11" evidence="4">
    <location>
        <begin position="63"/>
        <end position="155"/>
    </location>
</feature>
<dbReference type="CDD" id="cd02440">
    <property type="entry name" value="AdoMet_MTases"/>
    <property type="match status" value="1"/>
</dbReference>
<accession>A0A0F7ZPN4</accession>
<organism evidence="5 6">
    <name type="scientific">Hirsutella minnesotensis 3608</name>
    <dbReference type="NCBI Taxonomy" id="1043627"/>
    <lineage>
        <taxon>Eukaryota</taxon>
        <taxon>Fungi</taxon>
        <taxon>Dikarya</taxon>
        <taxon>Ascomycota</taxon>
        <taxon>Pezizomycotina</taxon>
        <taxon>Sordariomycetes</taxon>
        <taxon>Hypocreomycetidae</taxon>
        <taxon>Hypocreales</taxon>
        <taxon>Ophiocordycipitaceae</taxon>
        <taxon>Hirsutella</taxon>
    </lineage>
</organism>
<dbReference type="OrthoDB" id="10027013at2759"/>
<keyword evidence="3" id="KW-0808">Transferase</keyword>
<dbReference type="GO" id="GO:0032259">
    <property type="term" value="P:methylation"/>
    <property type="evidence" value="ECO:0007669"/>
    <property type="project" value="UniProtKB-KW"/>
</dbReference>
<evidence type="ECO:0000256" key="3">
    <source>
        <dbReference type="ARBA" id="ARBA00022679"/>
    </source>
</evidence>
<proteinExistence type="inferred from homology"/>
<dbReference type="EMBL" id="KQ030515">
    <property type="protein sequence ID" value="KJZ75805.1"/>
    <property type="molecule type" value="Genomic_DNA"/>
</dbReference>
<evidence type="ECO:0000256" key="2">
    <source>
        <dbReference type="ARBA" id="ARBA00022603"/>
    </source>
</evidence>
<dbReference type="InterPro" id="IPR051052">
    <property type="entry name" value="Diverse_substrate_MTase"/>
</dbReference>
<evidence type="ECO:0000259" key="4">
    <source>
        <dbReference type="Pfam" id="PF08241"/>
    </source>
</evidence>
<dbReference type="SUPFAM" id="SSF53335">
    <property type="entry name" value="S-adenosyl-L-methionine-dependent methyltransferases"/>
    <property type="match status" value="1"/>
</dbReference>
<protein>
    <recommendedName>
        <fullName evidence="4">Methyltransferase type 11 domain-containing protein</fullName>
    </recommendedName>
</protein>
<evidence type="ECO:0000313" key="6">
    <source>
        <dbReference type="Proteomes" id="UP000054481"/>
    </source>
</evidence>